<evidence type="ECO:0000313" key="1">
    <source>
        <dbReference type="EMBL" id="WXA95491.1"/>
    </source>
</evidence>
<keyword evidence="2" id="KW-1185">Reference proteome</keyword>
<proteinExistence type="predicted"/>
<sequence length="295" mass="32038">MQPLFRSVNPLGASLAQSSALFTLRVDGMTDVPDVLADECARIGATCRIVRASERDNAHGTDVLEVRASHSVMDAFAGMYLLSRIDTKVHENVTRTEGDHIISGILDGYVFHTYVERIEARHDERTVAQRVLGEILERAPELRDGPVAICTSRDSLGAIERNSYTGNSLVLVEMSGAAATRLAAGSRDTWAHQLRTQADRVAALAMRRPGLLRSSALFLFSAMGDTRRFPWTDDLVHPSSLSLVSSPATPASANIACWSSGAFQSLNLCGSPEHPVIRNAERIAAGWRDALRSIS</sequence>
<dbReference type="Proteomes" id="UP001379533">
    <property type="component" value="Chromosome"/>
</dbReference>
<gene>
    <name evidence="1" type="ORF">LZC95_01375</name>
</gene>
<evidence type="ECO:0000313" key="2">
    <source>
        <dbReference type="Proteomes" id="UP001379533"/>
    </source>
</evidence>
<reference evidence="1 2" key="1">
    <citation type="submission" date="2021-12" db="EMBL/GenBank/DDBJ databases">
        <title>Discovery of the Pendulisporaceae a myxobacterial family with distinct sporulation behavior and unique specialized metabolism.</title>
        <authorList>
            <person name="Garcia R."/>
            <person name="Popoff A."/>
            <person name="Bader C.D."/>
            <person name="Loehr J."/>
            <person name="Walesch S."/>
            <person name="Walt C."/>
            <person name="Boldt J."/>
            <person name="Bunk B."/>
            <person name="Haeckl F.J.F.P.J."/>
            <person name="Gunesch A.P."/>
            <person name="Birkelbach J."/>
            <person name="Nuebel U."/>
            <person name="Pietschmann T."/>
            <person name="Bach T."/>
            <person name="Mueller R."/>
        </authorList>
    </citation>
    <scope>NUCLEOTIDE SEQUENCE [LARGE SCALE GENOMIC DNA]</scope>
    <source>
        <strain evidence="1 2">MSr12523</strain>
    </source>
</reference>
<dbReference type="EMBL" id="CP089982">
    <property type="protein sequence ID" value="WXA95491.1"/>
    <property type="molecule type" value="Genomic_DNA"/>
</dbReference>
<organism evidence="1 2">
    <name type="scientific">Pendulispora brunnea</name>
    <dbReference type="NCBI Taxonomy" id="2905690"/>
    <lineage>
        <taxon>Bacteria</taxon>
        <taxon>Pseudomonadati</taxon>
        <taxon>Myxococcota</taxon>
        <taxon>Myxococcia</taxon>
        <taxon>Myxococcales</taxon>
        <taxon>Sorangiineae</taxon>
        <taxon>Pendulisporaceae</taxon>
        <taxon>Pendulispora</taxon>
    </lineage>
</organism>
<accession>A0ABZ2K9Y3</accession>
<dbReference type="RefSeq" id="WP_394846096.1">
    <property type="nucleotide sequence ID" value="NZ_CP089982.1"/>
</dbReference>
<protein>
    <submittedName>
        <fullName evidence="1">Uncharacterized protein</fullName>
    </submittedName>
</protein>
<name>A0ABZ2K9Y3_9BACT</name>